<evidence type="ECO:0000256" key="8">
    <source>
        <dbReference type="RuleBase" id="RU003330"/>
    </source>
</evidence>
<dbReference type="CDD" id="cd01428">
    <property type="entry name" value="ADK"/>
    <property type="match status" value="1"/>
</dbReference>
<accession>A0A0A9Y7H9</accession>
<dbReference type="EC" id="2.7.4.3" evidence="2"/>
<keyword evidence="9" id="KW-1133">Transmembrane helix</keyword>
<evidence type="ECO:0000256" key="9">
    <source>
        <dbReference type="SAM" id="Phobius"/>
    </source>
</evidence>
<comment type="similarity">
    <text evidence="8">Belongs to the adenylate kinase family.</text>
</comment>
<comment type="subcellular location">
    <subcellularLocation>
        <location evidence="1">Cytoplasm</location>
    </subcellularLocation>
</comment>
<dbReference type="AlphaFoldDB" id="A0A0A9Y7H9"/>
<dbReference type="InterPro" id="IPR033690">
    <property type="entry name" value="Adenylat_kinase_CS"/>
</dbReference>
<organism evidence="10">
    <name type="scientific">Lygus hesperus</name>
    <name type="common">Western plant bug</name>
    <dbReference type="NCBI Taxonomy" id="30085"/>
    <lineage>
        <taxon>Eukaryota</taxon>
        <taxon>Metazoa</taxon>
        <taxon>Ecdysozoa</taxon>
        <taxon>Arthropoda</taxon>
        <taxon>Hexapoda</taxon>
        <taxon>Insecta</taxon>
        <taxon>Pterygota</taxon>
        <taxon>Neoptera</taxon>
        <taxon>Paraneoptera</taxon>
        <taxon>Hemiptera</taxon>
        <taxon>Heteroptera</taxon>
        <taxon>Panheteroptera</taxon>
        <taxon>Cimicomorpha</taxon>
        <taxon>Miridae</taxon>
        <taxon>Mirini</taxon>
        <taxon>Lygus</taxon>
    </lineage>
</organism>
<evidence type="ECO:0000256" key="4">
    <source>
        <dbReference type="ARBA" id="ARBA00022679"/>
    </source>
</evidence>
<proteinExistence type="inferred from homology"/>
<evidence type="ECO:0000313" key="10">
    <source>
        <dbReference type="EMBL" id="JAG27576.1"/>
    </source>
</evidence>
<dbReference type="SUPFAM" id="SSF52540">
    <property type="entry name" value="P-loop containing nucleoside triphosphate hydrolases"/>
    <property type="match status" value="1"/>
</dbReference>
<dbReference type="GO" id="GO:0005737">
    <property type="term" value="C:cytoplasm"/>
    <property type="evidence" value="ECO:0007669"/>
    <property type="project" value="UniProtKB-SubCell"/>
</dbReference>
<name>A0A0A9Y7H9_LYGHE</name>
<dbReference type="Gene3D" id="3.40.50.300">
    <property type="entry name" value="P-loop containing nucleotide triphosphate hydrolases"/>
    <property type="match status" value="1"/>
</dbReference>
<dbReference type="Pfam" id="PF00406">
    <property type="entry name" value="ADK"/>
    <property type="match status" value="1"/>
</dbReference>
<dbReference type="HAMAP" id="MF_00235">
    <property type="entry name" value="Adenylate_kinase_Adk"/>
    <property type="match status" value="1"/>
</dbReference>
<keyword evidence="7" id="KW-0067">ATP-binding</keyword>
<dbReference type="FunFam" id="3.40.50.300:FF:000315">
    <property type="entry name" value="Adenylate kinase 1"/>
    <property type="match status" value="1"/>
</dbReference>
<evidence type="ECO:0000256" key="1">
    <source>
        <dbReference type="ARBA" id="ARBA00004496"/>
    </source>
</evidence>
<dbReference type="InterPro" id="IPR000850">
    <property type="entry name" value="Adenylat/UMP-CMP_kin"/>
</dbReference>
<evidence type="ECO:0000256" key="7">
    <source>
        <dbReference type="ARBA" id="ARBA00022840"/>
    </source>
</evidence>
<keyword evidence="9" id="KW-0812">Transmembrane</keyword>
<dbReference type="PROSITE" id="PS00113">
    <property type="entry name" value="ADENYLATE_KINASE"/>
    <property type="match status" value="1"/>
</dbReference>
<keyword evidence="3" id="KW-0963">Cytoplasm</keyword>
<keyword evidence="6 8" id="KW-0418">Kinase</keyword>
<sequence length="238" mass="26553">MKFTRPRFRCRLIQFTFIYHILPLLLVDPVFKIPIQDFEIPDTSALKNSKVPIIWVLGGPGSGKGTQCDRIVEKYGFTHISTGDLLRADVASGSERGKALEKVMKEGQLVSMKVVLGLLAEKMLNELSNSKGYLIDGYPRELAQGQAFEKSIGLCGLVLYFEASDDTLVKRLLHRALSSGREDDNEETIKKRLNTFHTHNDPIVQAYASKTKKISAEDTPEIIFAQVVEAIDALISNN</sequence>
<dbReference type="InterPro" id="IPR027417">
    <property type="entry name" value="P-loop_NTPase"/>
</dbReference>
<feature type="transmembrane region" description="Helical" evidence="9">
    <location>
        <begin position="12"/>
        <end position="31"/>
    </location>
</feature>
<evidence type="ECO:0000256" key="6">
    <source>
        <dbReference type="ARBA" id="ARBA00022777"/>
    </source>
</evidence>
<dbReference type="EMBL" id="GBHO01016028">
    <property type="protein sequence ID" value="JAG27576.1"/>
    <property type="molecule type" value="Transcribed_RNA"/>
</dbReference>
<keyword evidence="4 8" id="KW-0808">Transferase</keyword>
<keyword evidence="9" id="KW-0472">Membrane</keyword>
<dbReference type="GO" id="GO:0004017">
    <property type="term" value="F:AMP kinase activity"/>
    <property type="evidence" value="ECO:0007669"/>
    <property type="project" value="UniProtKB-EC"/>
</dbReference>
<evidence type="ECO:0000256" key="3">
    <source>
        <dbReference type="ARBA" id="ARBA00022490"/>
    </source>
</evidence>
<protein>
    <recommendedName>
        <fullName evidence="2">adenylate kinase</fullName>
        <ecNumber evidence="2">2.7.4.3</ecNumber>
    </recommendedName>
</protein>
<keyword evidence="5" id="KW-0547">Nucleotide-binding</keyword>
<gene>
    <name evidence="10" type="primary">F38B2.4_0</name>
    <name evidence="10" type="ORF">CM83_41746</name>
</gene>
<dbReference type="GO" id="GO:0005524">
    <property type="term" value="F:ATP binding"/>
    <property type="evidence" value="ECO:0007669"/>
    <property type="project" value="UniProtKB-KW"/>
</dbReference>
<evidence type="ECO:0000256" key="5">
    <source>
        <dbReference type="ARBA" id="ARBA00022741"/>
    </source>
</evidence>
<evidence type="ECO:0000256" key="2">
    <source>
        <dbReference type="ARBA" id="ARBA00012955"/>
    </source>
</evidence>
<dbReference type="PRINTS" id="PR00094">
    <property type="entry name" value="ADENYLTKNASE"/>
</dbReference>
<reference evidence="10" key="2">
    <citation type="submission" date="2014-07" db="EMBL/GenBank/DDBJ databases">
        <authorList>
            <person name="Hull J."/>
        </authorList>
    </citation>
    <scope>NUCLEOTIDE SEQUENCE</scope>
</reference>
<reference evidence="10" key="1">
    <citation type="journal article" date="2014" name="PLoS ONE">
        <title>Transcriptome-Based Identification of ABC Transporters in the Western Tarnished Plant Bug Lygus hesperus.</title>
        <authorList>
            <person name="Hull J.J."/>
            <person name="Chaney K."/>
            <person name="Geib S.M."/>
            <person name="Fabrick J.A."/>
            <person name="Brent C.S."/>
            <person name="Walsh D."/>
            <person name="Lavine L.C."/>
        </authorList>
    </citation>
    <scope>NUCLEOTIDE SEQUENCE</scope>
</reference>
<dbReference type="PANTHER" id="PTHR23359">
    <property type="entry name" value="NUCLEOTIDE KINASE"/>
    <property type="match status" value="1"/>
</dbReference>